<comment type="caution">
    <text evidence="1">The sequence shown here is derived from an EMBL/GenBank/DDBJ whole genome shotgun (WGS) entry which is preliminary data.</text>
</comment>
<dbReference type="AlphaFoldDB" id="A0A4R2IH50"/>
<organism evidence="1 2">
    <name type="scientific">Actinocrispum wychmicini</name>
    <dbReference type="NCBI Taxonomy" id="1213861"/>
    <lineage>
        <taxon>Bacteria</taxon>
        <taxon>Bacillati</taxon>
        <taxon>Actinomycetota</taxon>
        <taxon>Actinomycetes</taxon>
        <taxon>Pseudonocardiales</taxon>
        <taxon>Pseudonocardiaceae</taxon>
        <taxon>Actinocrispum</taxon>
    </lineage>
</organism>
<protein>
    <submittedName>
        <fullName evidence="1">Uncharacterized protein</fullName>
    </submittedName>
</protein>
<dbReference type="Proteomes" id="UP000295680">
    <property type="component" value="Unassembled WGS sequence"/>
</dbReference>
<sequence>MMRLGLQCVRAAALARIVLDTDAHAVAGDSTVKVC</sequence>
<name>A0A4R2IH50_9PSEU</name>
<proteinExistence type="predicted"/>
<dbReference type="EMBL" id="SLWS01000026">
    <property type="protein sequence ID" value="TCO43797.1"/>
    <property type="molecule type" value="Genomic_DNA"/>
</dbReference>
<evidence type="ECO:0000313" key="2">
    <source>
        <dbReference type="Proteomes" id="UP000295680"/>
    </source>
</evidence>
<keyword evidence="2" id="KW-1185">Reference proteome</keyword>
<evidence type="ECO:0000313" key="1">
    <source>
        <dbReference type="EMBL" id="TCO43797.1"/>
    </source>
</evidence>
<reference evidence="1 2" key="1">
    <citation type="submission" date="2019-03" db="EMBL/GenBank/DDBJ databases">
        <title>Genomic Encyclopedia of Type Strains, Phase IV (KMG-IV): sequencing the most valuable type-strain genomes for metagenomic binning, comparative biology and taxonomic classification.</title>
        <authorList>
            <person name="Goeker M."/>
        </authorList>
    </citation>
    <scope>NUCLEOTIDE SEQUENCE [LARGE SCALE GENOMIC DNA]</scope>
    <source>
        <strain evidence="1 2">DSM 45934</strain>
    </source>
</reference>
<gene>
    <name evidence="1" type="ORF">EV192_12612</name>
</gene>
<accession>A0A4R2IH50</accession>